<dbReference type="GO" id="GO:0016616">
    <property type="term" value="F:oxidoreductase activity, acting on the CH-OH group of donors, NAD or NADP as acceptor"/>
    <property type="evidence" value="ECO:0007669"/>
    <property type="project" value="UniProtKB-ARBA"/>
</dbReference>
<reference evidence="4" key="1">
    <citation type="submission" date="2016-05" db="EMBL/GenBank/DDBJ databases">
        <title>Comparative genomics of biotechnologically important yeasts.</title>
        <authorList>
            <consortium name="DOE Joint Genome Institute"/>
            <person name="Riley R."/>
            <person name="Haridas S."/>
            <person name="Wolfe K.H."/>
            <person name="Lopes M.R."/>
            <person name="Hittinger C.T."/>
            <person name="Goker M."/>
            <person name="Salamov A."/>
            <person name="Wisecaver J."/>
            <person name="Long T.M."/>
            <person name="Aerts A.L."/>
            <person name="Barry K."/>
            <person name="Choi C."/>
            <person name="Clum A."/>
            <person name="Coughlan A.Y."/>
            <person name="Deshpande S."/>
            <person name="Douglass A.P."/>
            <person name="Hanson S.J."/>
            <person name="Klenk H.-P."/>
            <person name="Labutti K."/>
            <person name="Lapidus A."/>
            <person name="Lindquist E."/>
            <person name="Lipzen A."/>
            <person name="Meier-Kolthoff J.P."/>
            <person name="Ohm R.A."/>
            <person name="Otillar R.P."/>
            <person name="Pangilinan J."/>
            <person name="Peng Y."/>
            <person name="Rokas A."/>
            <person name="Rosa C.A."/>
            <person name="Scheuner C."/>
            <person name="Sibirny A.A."/>
            <person name="Slot J.C."/>
            <person name="Stielow J.B."/>
            <person name="Sun H."/>
            <person name="Kurtzman C.P."/>
            <person name="Blackwell M."/>
            <person name="Grigoriev I.V."/>
            <person name="Jeffries T.W."/>
        </authorList>
    </citation>
    <scope>NUCLEOTIDE SEQUENCE [LARGE SCALE GENOMIC DNA]</scope>
    <source>
        <strain evidence="4">NRRL Y-12698</strain>
    </source>
</reference>
<dbReference type="AlphaFoldDB" id="A0A1E3QT19"/>
<dbReference type="Pfam" id="PF00248">
    <property type="entry name" value="Aldo_ket_red"/>
    <property type="match status" value="2"/>
</dbReference>
<proteinExistence type="predicted"/>
<dbReference type="STRING" id="984486.A0A1E3QT19"/>
<name>A0A1E3QT19_9ASCO</name>
<dbReference type="InterPro" id="IPR020471">
    <property type="entry name" value="AKR"/>
</dbReference>
<dbReference type="RefSeq" id="XP_018985395.1">
    <property type="nucleotide sequence ID" value="XM_019132762.1"/>
</dbReference>
<keyword evidence="4" id="KW-1185">Reference proteome</keyword>
<dbReference type="GeneID" id="30150615"/>
<dbReference type="InterPro" id="IPR036812">
    <property type="entry name" value="NAD(P)_OxRdtase_dom_sf"/>
</dbReference>
<feature type="domain" description="NADP-dependent oxidoreductase" evidence="2">
    <location>
        <begin position="56"/>
        <end position="135"/>
    </location>
</feature>
<dbReference type="SUPFAM" id="SSF51430">
    <property type="entry name" value="NAD(P)-linked oxidoreductase"/>
    <property type="match status" value="1"/>
</dbReference>
<feature type="domain" description="NADP-dependent oxidoreductase" evidence="2">
    <location>
        <begin position="154"/>
        <end position="217"/>
    </location>
</feature>
<sequence length="282" mass="31979">MESFAETNNLSELVEAFIDRNSTSKLLEEFVEKINVTQLLEHFSEPRIITNTPYDLGTSNKGKEKKQTNEAVITAVEAGCRHIYCARWYGTEFYIGQGIKDVIDRGIVTREELFITTKTENDGTPIRNKEGEFIIDKLGNYIQLYQRIEEIYRDTNKVRSIGVSNYTNEQLEVLLKVRKVKPVLNQVELNLRLSQKDVIAFNEKLGMVITAYSPLGGMGAPYLQLPLVKQLAELYGATGSEVLASYKVQRGNLNLVPLTKKELTALDQIGVDDPQLERMNPR</sequence>
<gene>
    <name evidence="3" type="ORF">BABINDRAFT_8238</name>
</gene>
<dbReference type="OrthoDB" id="416253at2759"/>
<dbReference type="PANTHER" id="PTHR11732">
    <property type="entry name" value="ALDO/KETO REDUCTASE"/>
    <property type="match status" value="1"/>
</dbReference>
<organism evidence="3 4">
    <name type="scientific">Babjeviella inositovora NRRL Y-12698</name>
    <dbReference type="NCBI Taxonomy" id="984486"/>
    <lineage>
        <taxon>Eukaryota</taxon>
        <taxon>Fungi</taxon>
        <taxon>Dikarya</taxon>
        <taxon>Ascomycota</taxon>
        <taxon>Saccharomycotina</taxon>
        <taxon>Pichiomycetes</taxon>
        <taxon>Serinales incertae sedis</taxon>
        <taxon>Babjeviella</taxon>
    </lineage>
</organism>
<dbReference type="Gene3D" id="3.20.20.100">
    <property type="entry name" value="NADP-dependent oxidoreductase domain"/>
    <property type="match status" value="2"/>
</dbReference>
<dbReference type="Proteomes" id="UP000094336">
    <property type="component" value="Unassembled WGS sequence"/>
</dbReference>
<dbReference type="EMBL" id="KV454431">
    <property type="protein sequence ID" value="ODQ80067.1"/>
    <property type="molecule type" value="Genomic_DNA"/>
</dbReference>
<accession>A0A1E3QT19</accession>
<evidence type="ECO:0000313" key="4">
    <source>
        <dbReference type="Proteomes" id="UP000094336"/>
    </source>
</evidence>
<protein>
    <recommendedName>
        <fullName evidence="2">NADP-dependent oxidoreductase domain-containing protein</fullName>
    </recommendedName>
</protein>
<evidence type="ECO:0000313" key="3">
    <source>
        <dbReference type="EMBL" id="ODQ80067.1"/>
    </source>
</evidence>
<dbReference type="PRINTS" id="PR00069">
    <property type="entry name" value="ALDKETRDTASE"/>
</dbReference>
<keyword evidence="1" id="KW-0560">Oxidoreductase</keyword>
<dbReference type="InterPro" id="IPR023210">
    <property type="entry name" value="NADP_OxRdtase_dom"/>
</dbReference>
<evidence type="ECO:0000256" key="1">
    <source>
        <dbReference type="ARBA" id="ARBA00023002"/>
    </source>
</evidence>
<evidence type="ECO:0000259" key="2">
    <source>
        <dbReference type="Pfam" id="PF00248"/>
    </source>
</evidence>